<dbReference type="PANTHER" id="PTHR24113:SF12">
    <property type="entry name" value="RAN GTPASE-ACTIVATING PROTEIN 1"/>
    <property type="match status" value="1"/>
</dbReference>
<evidence type="ECO:0000256" key="3">
    <source>
        <dbReference type="ARBA" id="ARBA00022737"/>
    </source>
</evidence>
<proteinExistence type="predicted"/>
<protein>
    <recommendedName>
        <fullName evidence="7">Ran GTPase-activating protein 1</fullName>
    </recommendedName>
</protein>
<dbReference type="EMBL" id="CAXLJM020000072">
    <property type="protein sequence ID" value="CAL8126492.1"/>
    <property type="molecule type" value="Genomic_DNA"/>
</dbReference>
<dbReference type="SUPFAM" id="SSF69099">
    <property type="entry name" value="Ran-GTPase activating protein 1 (RanGAP1), C-terminal domain"/>
    <property type="match status" value="1"/>
</dbReference>
<dbReference type="CDD" id="cd00116">
    <property type="entry name" value="LRR_RI"/>
    <property type="match status" value="1"/>
</dbReference>
<feature type="region of interest" description="Disordered" evidence="4">
    <location>
        <begin position="350"/>
        <end position="373"/>
    </location>
</feature>
<reference evidence="5 6" key="1">
    <citation type="submission" date="2024-08" db="EMBL/GenBank/DDBJ databases">
        <authorList>
            <person name="Cucini C."/>
            <person name="Frati F."/>
        </authorList>
    </citation>
    <scope>NUCLEOTIDE SEQUENCE [LARGE SCALE GENOMIC DNA]</scope>
</reference>
<dbReference type="Proteomes" id="UP001642540">
    <property type="component" value="Unassembled WGS sequence"/>
</dbReference>
<dbReference type="InterPro" id="IPR027038">
    <property type="entry name" value="RanGap"/>
</dbReference>
<name>A0ABP1REU2_9HEXA</name>
<evidence type="ECO:0008006" key="7">
    <source>
        <dbReference type="Google" id="ProtNLM"/>
    </source>
</evidence>
<keyword evidence="2" id="KW-0433">Leucine-rich repeat</keyword>
<accession>A0ABP1REU2</accession>
<evidence type="ECO:0000313" key="5">
    <source>
        <dbReference type="EMBL" id="CAL8126492.1"/>
    </source>
</evidence>
<keyword evidence="3" id="KW-0677">Repeat</keyword>
<comment type="caution">
    <text evidence="5">The sequence shown here is derived from an EMBL/GenBank/DDBJ whole genome shotgun (WGS) entry which is preliminary data.</text>
</comment>
<dbReference type="Gene3D" id="3.80.10.10">
    <property type="entry name" value="Ribonuclease Inhibitor"/>
    <property type="match status" value="1"/>
</dbReference>
<evidence type="ECO:0000313" key="6">
    <source>
        <dbReference type="Proteomes" id="UP001642540"/>
    </source>
</evidence>
<evidence type="ECO:0000256" key="2">
    <source>
        <dbReference type="ARBA" id="ARBA00022614"/>
    </source>
</evidence>
<dbReference type="Pfam" id="PF13516">
    <property type="entry name" value="LRR_6"/>
    <property type="match status" value="5"/>
</dbReference>
<dbReference type="PANTHER" id="PTHR24113">
    <property type="entry name" value="RAN GTPASE-ACTIVATING PROTEIN 1"/>
    <property type="match status" value="1"/>
</dbReference>
<dbReference type="SUPFAM" id="SSF52047">
    <property type="entry name" value="RNI-like"/>
    <property type="match status" value="1"/>
</dbReference>
<keyword evidence="1" id="KW-0343">GTPase activation</keyword>
<organism evidence="5 6">
    <name type="scientific">Orchesella dallaii</name>
    <dbReference type="NCBI Taxonomy" id="48710"/>
    <lineage>
        <taxon>Eukaryota</taxon>
        <taxon>Metazoa</taxon>
        <taxon>Ecdysozoa</taxon>
        <taxon>Arthropoda</taxon>
        <taxon>Hexapoda</taxon>
        <taxon>Collembola</taxon>
        <taxon>Entomobryomorpha</taxon>
        <taxon>Entomobryoidea</taxon>
        <taxon>Orchesellidae</taxon>
        <taxon>Orchesellinae</taxon>
        <taxon>Orchesella</taxon>
    </lineage>
</organism>
<feature type="compositionally biased region" description="Acidic residues" evidence="4">
    <location>
        <begin position="350"/>
        <end position="363"/>
    </location>
</feature>
<dbReference type="InterPro" id="IPR032675">
    <property type="entry name" value="LRR_dom_sf"/>
</dbReference>
<evidence type="ECO:0000256" key="1">
    <source>
        <dbReference type="ARBA" id="ARBA00022468"/>
    </source>
</evidence>
<dbReference type="Gene3D" id="1.25.40.200">
    <property type="entry name" value="Ran-GTPase activating protein 1, C-terminal domain"/>
    <property type="match status" value="1"/>
</dbReference>
<gene>
    <name evidence="5" type="ORF">ODALV1_LOCUS21421</name>
</gene>
<dbReference type="InterPro" id="IPR001611">
    <property type="entry name" value="Leu-rich_rpt"/>
</dbReference>
<evidence type="ECO:0000256" key="4">
    <source>
        <dbReference type="SAM" id="MobiDB-lite"/>
    </source>
</evidence>
<keyword evidence="6" id="KW-1185">Reference proteome</keyword>
<dbReference type="SMART" id="SM00368">
    <property type="entry name" value="LRR_RI"/>
    <property type="match status" value="8"/>
</dbReference>
<sequence length="583" mass="64347">MGEPYQYENWLSEKLGVSFLKEGHKWDTENDVANVVERIKNCENLKYLELEGNTLGVVAAKAIGKALESKRELEAALWKDLFTGRLKNEIPQAFNYLFAGVDLAGASIQRLDLSDNAIGPVGMVGLAPFFKTTSSYSLKELILNNNGFGPEGGSSLAESLLQCLRQSKESGGQVFQLKVFVCGRNRLENKAAKRLAEFFKEVETLEEIHMPQNGIYKEGINALSDGIRCNKNMRVLNLNDNTIRGDGITKLASAISDLKNLRDLSLSDCLLKGPGVLEIVNALKSCGSVSKVNFSGNELSKASGKQAAEALRSLTTLEEVNLSCNSLGTEGGEFVSNILQQINVIIEDDDGTEEEDEPSDNDAVDVSNPYEDISSDGEEQAIAVDLKLKKSAVDTFLAHTTEDNYLLLDRDSPYEVLKQHFSDIANQETSFGHHCMDTALKISAFLESDNKVKHVVSDRLVSVFMDLMSDGLADKTWTPNEFTTYFLMKTGVFRAECGTNLEVVSLNNLTLYCISKWLTERAVSRNVAFYLAVISRVFMRERIGQIEVQETSLLNFQKVTESAYNHSLKAGSGTTIPVQQTVN</sequence>
<dbReference type="InterPro" id="IPR036720">
    <property type="entry name" value="RanGAP1_C_sf"/>
</dbReference>